<evidence type="ECO:0000256" key="9">
    <source>
        <dbReference type="ARBA" id="ARBA00022723"/>
    </source>
</evidence>
<comment type="cofactor">
    <cofactor evidence="2">
        <name>heme b</name>
        <dbReference type="ChEBI" id="CHEBI:60344"/>
    </cofactor>
</comment>
<feature type="domain" description="2Fe-2S ferredoxin-type" evidence="18">
    <location>
        <begin position="643"/>
        <end position="731"/>
    </location>
</feature>
<evidence type="ECO:0000256" key="1">
    <source>
        <dbReference type="ARBA" id="ARBA00001962"/>
    </source>
</evidence>
<name>A0A963Z2U8_9PROT</name>
<dbReference type="InterPro" id="IPR036922">
    <property type="entry name" value="Rieske_2Fe-2S_sf"/>
</dbReference>
<keyword evidence="10" id="KW-0274">FAD</keyword>
<dbReference type="InterPro" id="IPR001663">
    <property type="entry name" value="Rng_hydr_dOase-A"/>
</dbReference>
<dbReference type="SUPFAM" id="SSF63380">
    <property type="entry name" value="Riboflavin synthase domain-like"/>
    <property type="match status" value="1"/>
</dbReference>
<organism evidence="21 22">
    <name type="scientific">Acidisoma cellulosilyticum</name>
    <dbReference type="NCBI Taxonomy" id="2802395"/>
    <lineage>
        <taxon>Bacteria</taxon>
        <taxon>Pseudomonadati</taxon>
        <taxon>Pseudomonadota</taxon>
        <taxon>Alphaproteobacteria</taxon>
        <taxon>Acetobacterales</taxon>
        <taxon>Acidocellaceae</taxon>
        <taxon>Acidisoma</taxon>
    </lineage>
</organism>
<dbReference type="Gene3D" id="3.90.380.10">
    <property type="entry name" value="Naphthalene 1,2-dioxygenase Alpha Subunit, Chain A, domain 1"/>
    <property type="match status" value="2"/>
</dbReference>
<dbReference type="InterPro" id="IPR039261">
    <property type="entry name" value="FNR_nucleotide-bd"/>
</dbReference>
<accession>A0A963Z2U8</accession>
<keyword evidence="14" id="KW-0411">Iron-sulfur</keyword>
<evidence type="ECO:0000256" key="14">
    <source>
        <dbReference type="ARBA" id="ARBA00023014"/>
    </source>
</evidence>
<keyword evidence="11" id="KW-0521">NADP</keyword>
<dbReference type="Pfam" id="PF00175">
    <property type="entry name" value="NAD_binding_1"/>
    <property type="match status" value="1"/>
</dbReference>
<feature type="domain" description="Rieske" evidence="19">
    <location>
        <begin position="44"/>
        <end position="150"/>
    </location>
</feature>
<evidence type="ECO:0000256" key="7">
    <source>
        <dbReference type="ARBA" id="ARBA00022630"/>
    </source>
</evidence>
<dbReference type="InterPro" id="IPR001433">
    <property type="entry name" value="OxRdtase_FAD/NAD-bd"/>
</dbReference>
<comment type="catalytic activity">
    <reaction evidence="16">
        <text>2 nitric oxide + NADH + 2 O2 = 2 nitrate + NAD(+) + H(+)</text>
        <dbReference type="Rhea" id="RHEA:19469"/>
        <dbReference type="ChEBI" id="CHEBI:15378"/>
        <dbReference type="ChEBI" id="CHEBI:15379"/>
        <dbReference type="ChEBI" id="CHEBI:16480"/>
        <dbReference type="ChEBI" id="CHEBI:17632"/>
        <dbReference type="ChEBI" id="CHEBI:57540"/>
        <dbReference type="ChEBI" id="CHEBI:57945"/>
        <dbReference type="EC" id="1.14.12.17"/>
    </reaction>
</comment>
<dbReference type="CDD" id="cd03469">
    <property type="entry name" value="Rieske_RO_Alpha_N"/>
    <property type="match status" value="1"/>
</dbReference>
<proteinExistence type="inferred from homology"/>
<keyword evidence="8" id="KW-0001">2Fe-2S</keyword>
<dbReference type="CDD" id="cd00207">
    <property type="entry name" value="fer2"/>
    <property type="match status" value="1"/>
</dbReference>
<evidence type="ECO:0000259" key="20">
    <source>
        <dbReference type="PROSITE" id="PS51384"/>
    </source>
</evidence>
<evidence type="ECO:0000256" key="5">
    <source>
        <dbReference type="ARBA" id="ARBA00012229"/>
    </source>
</evidence>
<dbReference type="Proteomes" id="UP000721844">
    <property type="component" value="Unassembled WGS sequence"/>
</dbReference>
<dbReference type="PRINTS" id="PR00090">
    <property type="entry name" value="RNGDIOXGNASE"/>
</dbReference>
<dbReference type="InterPro" id="IPR001041">
    <property type="entry name" value="2Fe-2S_ferredoxin-type"/>
</dbReference>
<dbReference type="Gene3D" id="3.40.50.80">
    <property type="entry name" value="Nucleotide-binding domain of ferredoxin-NADP reductase (FNR) module"/>
    <property type="match status" value="1"/>
</dbReference>
<dbReference type="EC" id="1.14.12.17" evidence="5"/>
<dbReference type="Pfam" id="PF00848">
    <property type="entry name" value="Ring_hydroxyl_A"/>
    <property type="match status" value="1"/>
</dbReference>
<dbReference type="InterPro" id="IPR015879">
    <property type="entry name" value="Ring_hydroxy_dOase_asu_C_dom"/>
</dbReference>
<evidence type="ECO:0000256" key="4">
    <source>
        <dbReference type="ARBA" id="ARBA00006401"/>
    </source>
</evidence>
<dbReference type="PANTHER" id="PTHR43756:SF5">
    <property type="entry name" value="CHOLINE MONOOXYGENASE, CHLOROPLASTIC"/>
    <property type="match status" value="1"/>
</dbReference>
<dbReference type="Gene3D" id="2.102.10.10">
    <property type="entry name" value="Rieske [2Fe-2S] iron-sulphur domain"/>
    <property type="match status" value="1"/>
</dbReference>
<evidence type="ECO:0000256" key="10">
    <source>
        <dbReference type="ARBA" id="ARBA00022827"/>
    </source>
</evidence>
<evidence type="ECO:0000256" key="3">
    <source>
        <dbReference type="ARBA" id="ARBA00001974"/>
    </source>
</evidence>
<dbReference type="RefSeq" id="WP_227308139.1">
    <property type="nucleotide sequence ID" value="NZ_JAESVA010000004.1"/>
</dbReference>
<comment type="cofactor">
    <cofactor evidence="3">
        <name>FAD</name>
        <dbReference type="ChEBI" id="CHEBI:57692"/>
    </cofactor>
</comment>
<dbReference type="GO" id="GO:0008941">
    <property type="term" value="F:nitric oxide dioxygenase NAD(P)H activity"/>
    <property type="evidence" value="ECO:0007669"/>
    <property type="project" value="UniProtKB-EC"/>
</dbReference>
<evidence type="ECO:0000256" key="15">
    <source>
        <dbReference type="ARBA" id="ARBA00023027"/>
    </source>
</evidence>
<dbReference type="SUPFAM" id="SSF50022">
    <property type="entry name" value="ISP domain"/>
    <property type="match status" value="1"/>
</dbReference>
<dbReference type="CDD" id="cd06184">
    <property type="entry name" value="flavohem_like_fad_nad_binding"/>
    <property type="match status" value="1"/>
</dbReference>
<dbReference type="AlphaFoldDB" id="A0A963Z2U8"/>
<dbReference type="InterPro" id="IPR036010">
    <property type="entry name" value="2Fe-2S_ferredoxin-like_sf"/>
</dbReference>
<dbReference type="Gene3D" id="2.40.30.10">
    <property type="entry name" value="Translation factors"/>
    <property type="match status" value="1"/>
</dbReference>
<dbReference type="GO" id="GO:0051537">
    <property type="term" value="F:2 iron, 2 sulfur cluster binding"/>
    <property type="evidence" value="ECO:0007669"/>
    <property type="project" value="UniProtKB-KW"/>
</dbReference>
<keyword evidence="9" id="KW-0479">Metal-binding</keyword>
<evidence type="ECO:0000256" key="16">
    <source>
        <dbReference type="ARBA" id="ARBA00048649"/>
    </source>
</evidence>
<dbReference type="PANTHER" id="PTHR43756">
    <property type="entry name" value="CHOLINE MONOOXYGENASE, CHLOROPLASTIC"/>
    <property type="match status" value="1"/>
</dbReference>
<evidence type="ECO:0000256" key="11">
    <source>
        <dbReference type="ARBA" id="ARBA00022857"/>
    </source>
</evidence>
<dbReference type="SUPFAM" id="SSF52343">
    <property type="entry name" value="Ferredoxin reductase-like, C-terminal NADP-linked domain"/>
    <property type="match status" value="1"/>
</dbReference>
<evidence type="ECO:0000256" key="17">
    <source>
        <dbReference type="ARBA" id="ARBA00049433"/>
    </source>
</evidence>
<dbReference type="InterPro" id="IPR017941">
    <property type="entry name" value="Rieske_2Fe-2S"/>
</dbReference>
<dbReference type="Pfam" id="PF00111">
    <property type="entry name" value="Fer2"/>
    <property type="match status" value="1"/>
</dbReference>
<sequence length="731" mass="79688">MTIQAENYQALLSAVEHGDGLPTAWYTDPAVTEREITDIFRRTWQYIGPASALANNGDYITGMVGLVPVAVIRNADGLAGVVNVCRHRRHQVLKGRGNTSKIQCGYHAWVYDLHGNLKGAPRSDDEPDFRLEDYPLLPIRAEAIGPFVFVNLDRDAKPAHVYHGRVLDLIAQSGIDLDKLELYSRTEWVSQSNWKTLLENYLECYHCAIAHPGFSAAIDVKPENYALTHDEWFSSQIGYVRDSALEAKSQIKTYDARGDVGQAQYHLLWPNLTININPGFPNMSVDVWMPNGPNSTNGASEQYFAPGVAEDFAKDLIEFNQQVAREDDDLTDSVQYGLRSGLPEKARFLPHAEALPLHFQRLVVQALIANPAPVAAVATPNTYHRYEVFKVERESDTITSFYLRRSDAGPVAAVPGQFLPIRLTLPGQSRPILRTYTISDVTDGSQFRLSIKRCEGEKSVSAYLHDKADPGFQVEAMTPRGKFTLAAGNERPVALVSAGVGITPMIAMLNQLVIEAERVGGARRVHFIHGAHHGKAHAFGAHVRALAAKHSWLSVHIIYGAAAAEDRLGETHDSEGRMTAARLAELLPISEADIYLCGPTGFMQSLYDGLTASGASPASIRYESFGGALKLKPTLLPDSTQTAPVTVTFARSGISGEWSPAQGTLLEFAETLGLAPAFSCRSGICGTCSTQLREGRVVQEEDTVAEAEDGAVLLCCSVPAADQAKGIVLDL</sequence>
<keyword evidence="13" id="KW-0408">Iron</keyword>
<evidence type="ECO:0000313" key="21">
    <source>
        <dbReference type="EMBL" id="MCB8881469.1"/>
    </source>
</evidence>
<dbReference type="InterPro" id="IPR017938">
    <property type="entry name" value="Riboflavin_synthase-like_b-brl"/>
</dbReference>
<keyword evidence="22" id="KW-1185">Reference proteome</keyword>
<keyword evidence="7" id="KW-0285">Flavoprotein</keyword>
<reference evidence="21 22" key="1">
    <citation type="journal article" date="2021" name="Microorganisms">
        <title>Acidisoma silvae sp. nov. and Acidisomacellulosilytica sp. nov., Two Acidophilic Bacteria Isolated from Decaying Wood, Hydrolyzing Cellulose and Producing Poly-3-hydroxybutyrate.</title>
        <authorList>
            <person name="Mieszkin S."/>
            <person name="Pouder E."/>
            <person name="Uroz S."/>
            <person name="Simon-Colin C."/>
            <person name="Alain K."/>
        </authorList>
    </citation>
    <scope>NUCLEOTIDE SEQUENCE [LARGE SCALE GENOMIC DNA]</scope>
    <source>
        <strain evidence="21 22">HW T5.17</strain>
    </source>
</reference>
<evidence type="ECO:0000256" key="2">
    <source>
        <dbReference type="ARBA" id="ARBA00001970"/>
    </source>
</evidence>
<dbReference type="InterPro" id="IPR015881">
    <property type="entry name" value="ARHD_Rieske_2Fe_2S"/>
</dbReference>
<dbReference type="SUPFAM" id="SSF54292">
    <property type="entry name" value="2Fe-2S ferredoxin-like"/>
    <property type="match status" value="1"/>
</dbReference>
<evidence type="ECO:0000256" key="8">
    <source>
        <dbReference type="ARBA" id="ARBA00022714"/>
    </source>
</evidence>
<keyword evidence="12" id="KW-0560">Oxidoreductase</keyword>
<dbReference type="Pfam" id="PF00355">
    <property type="entry name" value="Rieske"/>
    <property type="match status" value="1"/>
</dbReference>
<dbReference type="InterPro" id="IPR012675">
    <property type="entry name" value="Beta-grasp_dom_sf"/>
</dbReference>
<dbReference type="PROSITE" id="PS51296">
    <property type="entry name" value="RIESKE"/>
    <property type="match status" value="1"/>
</dbReference>
<dbReference type="FunFam" id="3.40.50.80:FF:000010">
    <property type="entry name" value="Flavohemoprotein"/>
    <property type="match status" value="1"/>
</dbReference>
<dbReference type="PROSITE" id="PS51085">
    <property type="entry name" value="2FE2S_FER_2"/>
    <property type="match status" value="1"/>
</dbReference>
<comment type="catalytic activity">
    <reaction evidence="17">
        <text>2 nitric oxide + NADPH + 2 O2 = 2 nitrate + NADP(+) + H(+)</text>
        <dbReference type="Rhea" id="RHEA:19465"/>
        <dbReference type="ChEBI" id="CHEBI:15378"/>
        <dbReference type="ChEBI" id="CHEBI:15379"/>
        <dbReference type="ChEBI" id="CHEBI:16480"/>
        <dbReference type="ChEBI" id="CHEBI:17632"/>
        <dbReference type="ChEBI" id="CHEBI:57783"/>
        <dbReference type="ChEBI" id="CHEBI:58349"/>
        <dbReference type="EC" id="1.14.12.17"/>
    </reaction>
</comment>
<comment type="cofactor">
    <cofactor evidence="1">
        <name>Fe cation</name>
        <dbReference type="ChEBI" id="CHEBI:24875"/>
    </cofactor>
</comment>
<dbReference type="PROSITE" id="PS00570">
    <property type="entry name" value="RING_HYDROXYL_ALPHA"/>
    <property type="match status" value="1"/>
</dbReference>
<evidence type="ECO:0000256" key="6">
    <source>
        <dbReference type="ARBA" id="ARBA00022617"/>
    </source>
</evidence>
<evidence type="ECO:0000256" key="12">
    <source>
        <dbReference type="ARBA" id="ARBA00023002"/>
    </source>
</evidence>
<keyword evidence="6" id="KW-0349">Heme</keyword>
<evidence type="ECO:0000313" key="22">
    <source>
        <dbReference type="Proteomes" id="UP000721844"/>
    </source>
</evidence>
<comment type="similarity">
    <text evidence="4">In the C-terminal section; belongs to the flavoprotein pyridine nucleotide cytochrome reductase family.</text>
</comment>
<dbReference type="SUPFAM" id="SSF55961">
    <property type="entry name" value="Bet v1-like"/>
    <property type="match status" value="1"/>
</dbReference>
<dbReference type="Gene3D" id="3.10.20.30">
    <property type="match status" value="1"/>
</dbReference>
<dbReference type="GO" id="GO:0005506">
    <property type="term" value="F:iron ion binding"/>
    <property type="evidence" value="ECO:0007669"/>
    <property type="project" value="InterPro"/>
</dbReference>
<evidence type="ECO:0000256" key="13">
    <source>
        <dbReference type="ARBA" id="ARBA00023004"/>
    </source>
</evidence>
<dbReference type="InterPro" id="IPR006058">
    <property type="entry name" value="2Fe2S_fd_BS"/>
</dbReference>
<dbReference type="PROSITE" id="PS00197">
    <property type="entry name" value="2FE2S_FER_1"/>
    <property type="match status" value="1"/>
</dbReference>
<gene>
    <name evidence="21" type="ORF">ACELLULO517_14560</name>
</gene>
<protein>
    <recommendedName>
        <fullName evidence="5">nitric oxide dioxygenase</fullName>
        <ecNumber evidence="5">1.14.12.17</ecNumber>
    </recommendedName>
</protein>
<evidence type="ECO:0000259" key="18">
    <source>
        <dbReference type="PROSITE" id="PS51085"/>
    </source>
</evidence>
<comment type="caution">
    <text evidence="21">The sequence shown here is derived from an EMBL/GenBank/DDBJ whole genome shotgun (WGS) entry which is preliminary data.</text>
</comment>
<evidence type="ECO:0000259" key="19">
    <source>
        <dbReference type="PROSITE" id="PS51296"/>
    </source>
</evidence>
<dbReference type="PROSITE" id="PS51384">
    <property type="entry name" value="FAD_FR"/>
    <property type="match status" value="1"/>
</dbReference>
<feature type="domain" description="FAD-binding FR-type" evidence="20">
    <location>
        <begin position="381"/>
        <end position="486"/>
    </location>
</feature>
<dbReference type="EMBL" id="JAESVA010000004">
    <property type="protein sequence ID" value="MCB8881469.1"/>
    <property type="molecule type" value="Genomic_DNA"/>
</dbReference>
<keyword evidence="15" id="KW-0520">NAD</keyword>
<dbReference type="InterPro" id="IPR017927">
    <property type="entry name" value="FAD-bd_FR_type"/>
</dbReference>